<dbReference type="EMBL" id="JBFDAA010000023">
    <property type="protein sequence ID" value="KAL1110128.1"/>
    <property type="molecule type" value="Genomic_DNA"/>
</dbReference>
<proteinExistence type="predicted"/>
<accession>A0ABD0Y7U8</accession>
<evidence type="ECO:0000256" key="1">
    <source>
        <dbReference type="SAM" id="MobiDB-lite"/>
    </source>
</evidence>
<evidence type="ECO:0000313" key="4">
    <source>
        <dbReference type="Proteomes" id="UP001558652"/>
    </source>
</evidence>
<feature type="chain" id="PRO_5044858199" evidence="2">
    <location>
        <begin position="26"/>
        <end position="118"/>
    </location>
</feature>
<feature type="signal peptide" evidence="2">
    <location>
        <begin position="1"/>
        <end position="25"/>
    </location>
</feature>
<dbReference type="Proteomes" id="UP001558652">
    <property type="component" value="Unassembled WGS sequence"/>
</dbReference>
<reference evidence="3 4" key="1">
    <citation type="submission" date="2024-07" db="EMBL/GenBank/DDBJ databases">
        <title>Chromosome-level genome assembly of the water stick insect Ranatra chinensis (Heteroptera: Nepidae).</title>
        <authorList>
            <person name="Liu X."/>
        </authorList>
    </citation>
    <scope>NUCLEOTIDE SEQUENCE [LARGE SCALE GENOMIC DNA]</scope>
    <source>
        <strain evidence="3">Cailab_2021Rc</strain>
        <tissue evidence="3">Muscle</tissue>
    </source>
</reference>
<name>A0ABD0Y7U8_9HEMI</name>
<feature type="region of interest" description="Disordered" evidence="1">
    <location>
        <begin position="49"/>
        <end position="71"/>
    </location>
</feature>
<evidence type="ECO:0000256" key="2">
    <source>
        <dbReference type="SAM" id="SignalP"/>
    </source>
</evidence>
<gene>
    <name evidence="3" type="ORF">AAG570_008205</name>
</gene>
<comment type="caution">
    <text evidence="3">The sequence shown here is derived from an EMBL/GenBank/DDBJ whole genome shotgun (WGS) entry which is preliminary data.</text>
</comment>
<keyword evidence="4" id="KW-1185">Reference proteome</keyword>
<sequence length="118" mass="13150">METVFLMRLFILFAAICGFVPPGDAGNRAVYDSIPVYDNATGSWVCGNRMGNRSLDNRPSGPSGEGSRMGRDVWEVANRLENNLFLPPRPGRQNQFPPRPTAPPPKIVENRAKKYFVL</sequence>
<feature type="region of interest" description="Disordered" evidence="1">
    <location>
        <begin position="84"/>
        <end position="106"/>
    </location>
</feature>
<dbReference type="AlphaFoldDB" id="A0ABD0Y7U8"/>
<keyword evidence="2" id="KW-0732">Signal</keyword>
<evidence type="ECO:0000313" key="3">
    <source>
        <dbReference type="EMBL" id="KAL1110128.1"/>
    </source>
</evidence>
<organism evidence="3 4">
    <name type="scientific">Ranatra chinensis</name>
    <dbReference type="NCBI Taxonomy" id="642074"/>
    <lineage>
        <taxon>Eukaryota</taxon>
        <taxon>Metazoa</taxon>
        <taxon>Ecdysozoa</taxon>
        <taxon>Arthropoda</taxon>
        <taxon>Hexapoda</taxon>
        <taxon>Insecta</taxon>
        <taxon>Pterygota</taxon>
        <taxon>Neoptera</taxon>
        <taxon>Paraneoptera</taxon>
        <taxon>Hemiptera</taxon>
        <taxon>Heteroptera</taxon>
        <taxon>Panheteroptera</taxon>
        <taxon>Nepomorpha</taxon>
        <taxon>Nepidae</taxon>
        <taxon>Ranatrinae</taxon>
        <taxon>Ranatra</taxon>
    </lineage>
</organism>
<feature type="compositionally biased region" description="Pro residues" evidence="1">
    <location>
        <begin position="97"/>
        <end position="106"/>
    </location>
</feature>
<protein>
    <submittedName>
        <fullName evidence="3">Uncharacterized protein</fullName>
    </submittedName>
</protein>